<dbReference type="AlphaFoldDB" id="A0A1L9VW05"/>
<dbReference type="RefSeq" id="XP_022404777.1">
    <property type="nucleotide sequence ID" value="XM_022545772.1"/>
</dbReference>
<keyword evidence="3" id="KW-1185">Reference proteome</keyword>
<reference evidence="3" key="1">
    <citation type="journal article" date="2017" name="Genome Biol.">
        <title>Comparative genomics reveals high biological diversity and specific adaptations in the industrially and medically important fungal genus Aspergillus.</title>
        <authorList>
            <person name="de Vries R.P."/>
            <person name="Riley R."/>
            <person name="Wiebenga A."/>
            <person name="Aguilar-Osorio G."/>
            <person name="Amillis S."/>
            <person name="Uchima C.A."/>
            <person name="Anderluh G."/>
            <person name="Asadollahi M."/>
            <person name="Askin M."/>
            <person name="Barry K."/>
            <person name="Battaglia E."/>
            <person name="Bayram O."/>
            <person name="Benocci T."/>
            <person name="Braus-Stromeyer S.A."/>
            <person name="Caldana C."/>
            <person name="Canovas D."/>
            <person name="Cerqueira G.C."/>
            <person name="Chen F."/>
            <person name="Chen W."/>
            <person name="Choi C."/>
            <person name="Clum A."/>
            <person name="Dos Santos R.A."/>
            <person name="Damasio A.R."/>
            <person name="Diallinas G."/>
            <person name="Emri T."/>
            <person name="Fekete E."/>
            <person name="Flipphi M."/>
            <person name="Freyberg S."/>
            <person name="Gallo A."/>
            <person name="Gournas C."/>
            <person name="Habgood R."/>
            <person name="Hainaut M."/>
            <person name="Harispe M.L."/>
            <person name="Henrissat B."/>
            <person name="Hilden K.S."/>
            <person name="Hope R."/>
            <person name="Hossain A."/>
            <person name="Karabika E."/>
            <person name="Karaffa L."/>
            <person name="Karanyi Z."/>
            <person name="Krasevec N."/>
            <person name="Kuo A."/>
            <person name="Kusch H."/>
            <person name="LaButti K."/>
            <person name="Lagendijk E.L."/>
            <person name="Lapidus A."/>
            <person name="Levasseur A."/>
            <person name="Lindquist E."/>
            <person name="Lipzen A."/>
            <person name="Logrieco A.F."/>
            <person name="MacCabe A."/>
            <person name="Maekelae M.R."/>
            <person name="Malavazi I."/>
            <person name="Melin P."/>
            <person name="Meyer V."/>
            <person name="Mielnichuk N."/>
            <person name="Miskei M."/>
            <person name="Molnar A.P."/>
            <person name="Mule G."/>
            <person name="Ngan C.Y."/>
            <person name="Orejas M."/>
            <person name="Orosz E."/>
            <person name="Ouedraogo J.P."/>
            <person name="Overkamp K.M."/>
            <person name="Park H.-S."/>
            <person name="Perrone G."/>
            <person name="Piumi F."/>
            <person name="Punt P.J."/>
            <person name="Ram A.F."/>
            <person name="Ramon A."/>
            <person name="Rauscher S."/>
            <person name="Record E."/>
            <person name="Riano-Pachon D.M."/>
            <person name="Robert V."/>
            <person name="Roehrig J."/>
            <person name="Ruller R."/>
            <person name="Salamov A."/>
            <person name="Salih N.S."/>
            <person name="Samson R.A."/>
            <person name="Sandor E."/>
            <person name="Sanguinetti M."/>
            <person name="Schuetze T."/>
            <person name="Sepcic K."/>
            <person name="Shelest E."/>
            <person name="Sherlock G."/>
            <person name="Sophianopoulou V."/>
            <person name="Squina F.M."/>
            <person name="Sun H."/>
            <person name="Susca A."/>
            <person name="Todd R.B."/>
            <person name="Tsang A."/>
            <person name="Unkles S.E."/>
            <person name="van de Wiele N."/>
            <person name="van Rossen-Uffink D."/>
            <person name="Oliveira J.V."/>
            <person name="Vesth T.C."/>
            <person name="Visser J."/>
            <person name="Yu J.-H."/>
            <person name="Zhou M."/>
            <person name="Andersen M.R."/>
            <person name="Archer D.B."/>
            <person name="Baker S.E."/>
            <person name="Benoit I."/>
            <person name="Brakhage A.A."/>
            <person name="Braus G.H."/>
            <person name="Fischer R."/>
            <person name="Frisvad J.C."/>
            <person name="Goldman G.H."/>
            <person name="Houbraken J."/>
            <person name="Oakley B."/>
            <person name="Pocsi I."/>
            <person name="Scazzocchio C."/>
            <person name="Seiboth B."/>
            <person name="vanKuyk P.A."/>
            <person name="Wortman J."/>
            <person name="Dyer P.S."/>
            <person name="Grigoriev I.V."/>
        </authorList>
    </citation>
    <scope>NUCLEOTIDE SEQUENCE [LARGE SCALE GENOMIC DNA]</scope>
    <source>
        <strain evidence="3">CBS 516.65</strain>
    </source>
</reference>
<dbReference type="VEuPathDB" id="FungiDB:ASPGLDRAFT_43210"/>
<gene>
    <name evidence="2" type="ORF">ASPGLDRAFT_43210</name>
</gene>
<evidence type="ECO:0000313" key="3">
    <source>
        <dbReference type="Proteomes" id="UP000184300"/>
    </source>
</evidence>
<feature type="region of interest" description="Disordered" evidence="1">
    <location>
        <begin position="1"/>
        <end position="59"/>
    </location>
</feature>
<dbReference type="GeneID" id="34462033"/>
<accession>A0A1L9VW05</accession>
<evidence type="ECO:0000313" key="2">
    <source>
        <dbReference type="EMBL" id="OJJ88094.1"/>
    </source>
</evidence>
<dbReference type="EMBL" id="KV878890">
    <property type="protein sequence ID" value="OJJ88094.1"/>
    <property type="molecule type" value="Genomic_DNA"/>
</dbReference>
<evidence type="ECO:0000256" key="1">
    <source>
        <dbReference type="SAM" id="MobiDB-lite"/>
    </source>
</evidence>
<protein>
    <submittedName>
        <fullName evidence="2">Uncharacterized protein</fullName>
    </submittedName>
</protein>
<organism evidence="2 3">
    <name type="scientific">Aspergillus glaucus CBS 516.65</name>
    <dbReference type="NCBI Taxonomy" id="1160497"/>
    <lineage>
        <taxon>Eukaryota</taxon>
        <taxon>Fungi</taxon>
        <taxon>Dikarya</taxon>
        <taxon>Ascomycota</taxon>
        <taxon>Pezizomycotina</taxon>
        <taxon>Eurotiomycetes</taxon>
        <taxon>Eurotiomycetidae</taxon>
        <taxon>Eurotiales</taxon>
        <taxon>Aspergillaceae</taxon>
        <taxon>Aspergillus</taxon>
        <taxon>Aspergillus subgen. Aspergillus</taxon>
    </lineage>
</organism>
<proteinExistence type="predicted"/>
<dbReference type="Proteomes" id="UP000184300">
    <property type="component" value="Unassembled WGS sequence"/>
</dbReference>
<sequence>MNIRQVTGEPPSFKSSGAPRTWSCLPQLKRGLSDRSSKGKSGVDYSGLNEVYMERTRRR</sequence>
<name>A0A1L9VW05_ASPGL</name>